<keyword evidence="1" id="KW-1133">Transmembrane helix</keyword>
<sequence>MGFWASYLQGWKKGLVFNGRATRKEFWAFVSINYALLLLTPVVIGIRAGLAQQEPPMFYIGLIYTVMSLVLLLPTLAVGIRRMHDIGRTGWWFGIAYLLPLLNRLLSVIAINYASPSAYVYINLTLSVVLFWVPVILVITLCCFKSKNIPD</sequence>
<comment type="caution">
    <text evidence="2">The sequence shown here is derived from an EMBL/GenBank/DDBJ whole genome shotgun (WGS) entry which is preliminary data.</text>
</comment>
<accession>A0ABS6DDA1</accession>
<name>A0ABS6DDA1_9ENTR</name>
<proteinExistence type="predicted"/>
<dbReference type="Pfam" id="PF05656">
    <property type="entry name" value="DUF805"/>
    <property type="match status" value="1"/>
</dbReference>
<feature type="transmembrane region" description="Helical" evidence="1">
    <location>
        <begin position="26"/>
        <end position="46"/>
    </location>
</feature>
<evidence type="ECO:0000313" key="2">
    <source>
        <dbReference type="EMBL" id="MBU4681123.1"/>
    </source>
</evidence>
<dbReference type="EMBL" id="JAGRYU010000005">
    <property type="protein sequence ID" value="MBU4681123.1"/>
    <property type="molecule type" value="Genomic_DNA"/>
</dbReference>
<keyword evidence="1" id="KW-0472">Membrane</keyword>
<evidence type="ECO:0000256" key="1">
    <source>
        <dbReference type="SAM" id="Phobius"/>
    </source>
</evidence>
<gene>
    <name evidence="2" type="ORF">KC222_03745</name>
</gene>
<dbReference type="PANTHER" id="PTHR34980:SF2">
    <property type="entry name" value="INNER MEMBRANE PROTEIN YHAH-RELATED"/>
    <property type="match status" value="1"/>
</dbReference>
<reference evidence="3" key="1">
    <citation type="submission" date="2023-07" db="EMBL/GenBank/DDBJ databases">
        <title>Cedecea davisae an AmpC producer and its therapeutic implications.</title>
        <authorList>
            <person name="Notter J."/>
        </authorList>
    </citation>
    <scope>NUCLEOTIDE SEQUENCE [LARGE SCALE GENOMIC DNA]</scope>
    <source>
        <strain evidence="3">1</strain>
    </source>
</reference>
<dbReference type="InterPro" id="IPR008523">
    <property type="entry name" value="DUF805"/>
</dbReference>
<protein>
    <submittedName>
        <fullName evidence="2">DUF805 domain-containing protein</fullName>
    </submittedName>
</protein>
<organism evidence="2 3">
    <name type="scientific">Cedecea davisae</name>
    <dbReference type="NCBI Taxonomy" id="158484"/>
    <lineage>
        <taxon>Bacteria</taxon>
        <taxon>Pseudomonadati</taxon>
        <taxon>Pseudomonadota</taxon>
        <taxon>Gammaproteobacteria</taxon>
        <taxon>Enterobacterales</taxon>
        <taxon>Enterobacteriaceae</taxon>
        <taxon>Cedecea</taxon>
    </lineage>
</organism>
<keyword evidence="1" id="KW-0812">Transmembrane</keyword>
<keyword evidence="3" id="KW-1185">Reference proteome</keyword>
<dbReference type="RefSeq" id="WP_216374681.1">
    <property type="nucleotide sequence ID" value="NZ_JAGRYT010000007.1"/>
</dbReference>
<dbReference type="Proteomes" id="UP000686327">
    <property type="component" value="Unassembled WGS sequence"/>
</dbReference>
<feature type="transmembrane region" description="Helical" evidence="1">
    <location>
        <begin position="58"/>
        <end position="79"/>
    </location>
</feature>
<feature type="transmembrane region" description="Helical" evidence="1">
    <location>
        <begin position="120"/>
        <end position="144"/>
    </location>
</feature>
<dbReference type="PANTHER" id="PTHR34980">
    <property type="entry name" value="INNER MEMBRANE PROTEIN-RELATED-RELATED"/>
    <property type="match status" value="1"/>
</dbReference>
<evidence type="ECO:0000313" key="3">
    <source>
        <dbReference type="Proteomes" id="UP000686327"/>
    </source>
</evidence>
<feature type="transmembrane region" description="Helical" evidence="1">
    <location>
        <begin position="91"/>
        <end position="114"/>
    </location>
</feature>